<keyword evidence="2" id="KW-0808">Transferase</keyword>
<proteinExistence type="predicted"/>
<dbReference type="GO" id="GO:0009007">
    <property type="term" value="F:site-specific DNA-methyltransferase (adenine-specific) activity"/>
    <property type="evidence" value="ECO:0007669"/>
    <property type="project" value="UniProtKB-EC"/>
</dbReference>
<evidence type="ECO:0000313" key="3">
    <source>
        <dbReference type="Proteomes" id="UP000190935"/>
    </source>
</evidence>
<sequence>MEIEPKIMSQGKSILGEFGNKYLTSKGSLKRNNVINDLDKFDRELMTKLFKDPLIHKNYVEKIADTEVFRLNQFIEMFEYKEFWENSYTKYTNKIGLTANGKFIDESADEPFLNEIIAKPEIDELLEPKIFVNAKKYDQNGEHNASSYSDCKRQL</sequence>
<evidence type="ECO:0000313" key="2">
    <source>
        <dbReference type="EMBL" id="SFV40860.1"/>
    </source>
</evidence>
<dbReference type="GO" id="GO:0032259">
    <property type="term" value="P:methylation"/>
    <property type="evidence" value="ECO:0007669"/>
    <property type="project" value="UniProtKB-KW"/>
</dbReference>
<dbReference type="InterPro" id="IPR022221">
    <property type="entry name" value="TypeIII_RM_meth"/>
</dbReference>
<keyword evidence="2" id="KW-0489">Methyltransferase</keyword>
<gene>
    <name evidence="2" type="ORF">LAC1533_1440</name>
</gene>
<name>A0A1K1KPS9_9LACO</name>
<dbReference type="GeneID" id="95349533"/>
<dbReference type="KEGG" id="laca:LAC1533_1440"/>
<evidence type="ECO:0000259" key="1">
    <source>
        <dbReference type="Pfam" id="PF12564"/>
    </source>
</evidence>
<dbReference type="Pfam" id="PF12564">
    <property type="entry name" value="TypeIII_RM_meth"/>
    <property type="match status" value="1"/>
</dbReference>
<dbReference type="EMBL" id="LT630287">
    <property type="protein sequence ID" value="SFV40860.1"/>
    <property type="molecule type" value="Genomic_DNA"/>
</dbReference>
<organism evidence="2 3">
    <name type="scientific">Ligilactobacillus acidipiscis</name>
    <dbReference type="NCBI Taxonomy" id="89059"/>
    <lineage>
        <taxon>Bacteria</taxon>
        <taxon>Bacillati</taxon>
        <taxon>Bacillota</taxon>
        <taxon>Bacilli</taxon>
        <taxon>Lactobacillales</taxon>
        <taxon>Lactobacillaceae</taxon>
        <taxon>Ligilactobacillus</taxon>
    </lineage>
</organism>
<dbReference type="Proteomes" id="UP000190935">
    <property type="component" value="Chromosome I"/>
</dbReference>
<accession>A0A1K1KPS9</accession>
<dbReference type="RefSeq" id="WP_079579245.1">
    <property type="nucleotide sequence ID" value="NZ_LT630287.1"/>
</dbReference>
<protein>
    <submittedName>
        <fullName evidence="2">Type III restriction-modification system methylation subunit</fullName>
        <ecNumber evidence="2">2.1.1.72</ecNumber>
    </submittedName>
</protein>
<feature type="domain" description="Type III restriction/modification enzyme methylation subunit" evidence="1">
    <location>
        <begin position="42"/>
        <end position="97"/>
    </location>
</feature>
<dbReference type="AlphaFoldDB" id="A0A1K1KPS9"/>
<reference evidence="3" key="1">
    <citation type="submission" date="2016-11" db="EMBL/GenBank/DDBJ databases">
        <authorList>
            <person name="Papadimitriou K."/>
        </authorList>
    </citation>
    <scope>NUCLEOTIDE SEQUENCE [LARGE SCALE GENOMIC DNA]</scope>
    <source>
        <strain evidence="3">ACA-DC 1533</strain>
    </source>
</reference>
<dbReference type="EC" id="2.1.1.72" evidence="2"/>